<feature type="repeat" description="ANK" evidence="6">
    <location>
        <begin position="1266"/>
        <end position="1298"/>
    </location>
</feature>
<dbReference type="InterPro" id="IPR029302">
    <property type="entry name" value="IFT43"/>
</dbReference>
<evidence type="ECO:0000313" key="10">
    <source>
        <dbReference type="EMBL" id="CAB0036162.1"/>
    </source>
</evidence>
<feature type="repeat" description="ANK" evidence="6">
    <location>
        <begin position="867"/>
        <end position="899"/>
    </location>
</feature>
<dbReference type="SMART" id="SM00204">
    <property type="entry name" value="TGFB"/>
    <property type="match status" value="1"/>
</dbReference>
<dbReference type="InterPro" id="IPR036770">
    <property type="entry name" value="Ankyrin_rpt-contain_sf"/>
</dbReference>
<feature type="repeat" description="ANK" evidence="6">
    <location>
        <begin position="941"/>
        <end position="969"/>
    </location>
</feature>
<dbReference type="InterPro" id="IPR002110">
    <property type="entry name" value="Ankyrin_rpt"/>
</dbReference>
<feature type="compositionally biased region" description="Basic and acidic residues" evidence="8">
    <location>
        <begin position="31"/>
        <end position="44"/>
    </location>
</feature>
<dbReference type="SUPFAM" id="SSF48403">
    <property type="entry name" value="Ankyrin repeat"/>
    <property type="match status" value="1"/>
</dbReference>
<evidence type="ECO:0000256" key="7">
    <source>
        <dbReference type="RuleBase" id="RU000354"/>
    </source>
</evidence>
<organism evidence="10 11">
    <name type="scientific">Trichogramma brassicae</name>
    <dbReference type="NCBI Taxonomy" id="86971"/>
    <lineage>
        <taxon>Eukaryota</taxon>
        <taxon>Metazoa</taxon>
        <taxon>Ecdysozoa</taxon>
        <taxon>Arthropoda</taxon>
        <taxon>Hexapoda</taxon>
        <taxon>Insecta</taxon>
        <taxon>Pterygota</taxon>
        <taxon>Neoptera</taxon>
        <taxon>Endopterygota</taxon>
        <taxon>Hymenoptera</taxon>
        <taxon>Apocrita</taxon>
        <taxon>Proctotrupomorpha</taxon>
        <taxon>Chalcidoidea</taxon>
        <taxon>Trichogrammatidae</taxon>
        <taxon>Trichogramma</taxon>
    </lineage>
</organism>
<dbReference type="Pfam" id="PF13606">
    <property type="entry name" value="Ank_3"/>
    <property type="match status" value="1"/>
</dbReference>
<dbReference type="GO" id="GO:0071897">
    <property type="term" value="P:DNA biosynthetic process"/>
    <property type="evidence" value="ECO:0007669"/>
    <property type="project" value="UniProtKB-ARBA"/>
</dbReference>
<evidence type="ECO:0000313" key="11">
    <source>
        <dbReference type="Proteomes" id="UP000479190"/>
    </source>
</evidence>
<feature type="compositionally biased region" description="Low complexity" evidence="8">
    <location>
        <begin position="45"/>
        <end position="56"/>
    </location>
</feature>
<feature type="domain" description="TGF-beta family profile" evidence="9">
    <location>
        <begin position="40"/>
        <end position="110"/>
    </location>
</feature>
<dbReference type="GO" id="GO:0030991">
    <property type="term" value="C:intraciliary transport particle A"/>
    <property type="evidence" value="ECO:0007669"/>
    <property type="project" value="InterPro"/>
</dbReference>
<keyword evidence="11" id="KW-1185">Reference proteome</keyword>
<feature type="compositionally biased region" description="Basic residues" evidence="8">
    <location>
        <begin position="1366"/>
        <end position="1375"/>
    </location>
</feature>
<name>A0A6H5IGI9_9HYME</name>
<evidence type="ECO:0000256" key="4">
    <source>
        <dbReference type="ARBA" id="ARBA00023030"/>
    </source>
</evidence>
<dbReference type="InterPro" id="IPR029034">
    <property type="entry name" value="Cystine-knot_cytokine"/>
</dbReference>
<dbReference type="Proteomes" id="UP000479190">
    <property type="component" value="Unassembled WGS sequence"/>
</dbReference>
<keyword evidence="5" id="KW-1015">Disulfide bond</keyword>
<keyword evidence="4 7" id="KW-0339">Growth factor</keyword>
<dbReference type="Pfam" id="PF00019">
    <property type="entry name" value="TGF_beta"/>
    <property type="match status" value="1"/>
</dbReference>
<gene>
    <name evidence="10" type="ORF">TBRA_LOCUS8042</name>
</gene>
<proteinExistence type="inferred from homology"/>
<dbReference type="InterPro" id="IPR001839">
    <property type="entry name" value="TGF-b_C"/>
</dbReference>
<dbReference type="PROSITE" id="PS51362">
    <property type="entry name" value="TGF_BETA_2"/>
    <property type="match status" value="1"/>
</dbReference>
<dbReference type="PANTHER" id="PTHR47331">
    <property type="entry name" value="PHD-TYPE DOMAIN-CONTAINING PROTEIN"/>
    <property type="match status" value="1"/>
</dbReference>
<keyword evidence="3" id="KW-0964">Secreted</keyword>
<dbReference type="GO" id="GO:0005576">
    <property type="term" value="C:extracellular region"/>
    <property type="evidence" value="ECO:0007669"/>
    <property type="project" value="UniProtKB-SubCell"/>
</dbReference>
<evidence type="ECO:0000259" key="9">
    <source>
        <dbReference type="PROSITE" id="PS51362"/>
    </source>
</evidence>
<dbReference type="SUPFAM" id="SSF56672">
    <property type="entry name" value="DNA/RNA polymerases"/>
    <property type="match status" value="1"/>
</dbReference>
<dbReference type="InterPro" id="IPR017948">
    <property type="entry name" value="TGFb_CS"/>
</dbReference>
<feature type="compositionally biased region" description="Basic and acidic residues" evidence="8">
    <location>
        <begin position="112"/>
        <end position="121"/>
    </location>
</feature>
<comment type="subcellular location">
    <subcellularLocation>
        <location evidence="1">Secreted</location>
    </subcellularLocation>
</comment>
<comment type="similarity">
    <text evidence="2 7">Belongs to the TGF-beta family.</text>
</comment>
<feature type="region of interest" description="Disordered" evidence="8">
    <location>
        <begin position="1366"/>
        <end position="1438"/>
    </location>
</feature>
<reference evidence="10 11" key="1">
    <citation type="submission" date="2020-02" db="EMBL/GenBank/DDBJ databases">
        <authorList>
            <person name="Ferguson B K."/>
        </authorList>
    </citation>
    <scope>NUCLEOTIDE SEQUENCE [LARGE SCALE GENOMIC DNA]</scope>
</reference>
<dbReference type="Gene3D" id="1.25.40.20">
    <property type="entry name" value="Ankyrin repeat-containing domain"/>
    <property type="match status" value="4"/>
</dbReference>
<dbReference type="Pfam" id="PF13857">
    <property type="entry name" value="Ank_5"/>
    <property type="match status" value="1"/>
</dbReference>
<keyword evidence="6" id="KW-0040">ANK repeat</keyword>
<evidence type="ECO:0000256" key="8">
    <source>
        <dbReference type="SAM" id="MobiDB-lite"/>
    </source>
</evidence>
<dbReference type="GO" id="GO:0008083">
    <property type="term" value="F:growth factor activity"/>
    <property type="evidence" value="ECO:0007669"/>
    <property type="project" value="UniProtKB-KW"/>
</dbReference>
<feature type="region of interest" description="Disordered" evidence="8">
    <location>
        <begin position="95"/>
        <end position="170"/>
    </location>
</feature>
<dbReference type="PROSITE" id="PS50297">
    <property type="entry name" value="ANK_REP_REGION"/>
    <property type="match status" value="3"/>
</dbReference>
<feature type="compositionally biased region" description="Low complexity" evidence="8">
    <location>
        <begin position="1416"/>
        <end position="1425"/>
    </location>
</feature>
<evidence type="ECO:0000256" key="3">
    <source>
        <dbReference type="ARBA" id="ARBA00022525"/>
    </source>
</evidence>
<dbReference type="InterPro" id="IPR043502">
    <property type="entry name" value="DNA/RNA_pol_sf"/>
</dbReference>
<feature type="compositionally biased region" description="Polar residues" evidence="8">
    <location>
        <begin position="96"/>
        <end position="108"/>
    </location>
</feature>
<dbReference type="PRINTS" id="PR01415">
    <property type="entry name" value="ANKYRIN"/>
</dbReference>
<accession>A0A6H5IGI9</accession>
<dbReference type="SUPFAM" id="SSF57501">
    <property type="entry name" value="Cystine-knot cytokines"/>
    <property type="match status" value="1"/>
</dbReference>
<dbReference type="Pfam" id="PF12796">
    <property type="entry name" value="Ank_2"/>
    <property type="match status" value="1"/>
</dbReference>
<feature type="compositionally biased region" description="Basic and acidic residues" evidence="8">
    <location>
        <begin position="141"/>
        <end position="154"/>
    </location>
</feature>
<dbReference type="EMBL" id="CADCXV010000809">
    <property type="protein sequence ID" value="CAB0036162.1"/>
    <property type="molecule type" value="Genomic_DNA"/>
</dbReference>
<dbReference type="SMART" id="SM00248">
    <property type="entry name" value="ANK"/>
    <property type="match status" value="6"/>
</dbReference>
<feature type="region of interest" description="Disordered" evidence="8">
    <location>
        <begin position="1"/>
        <end position="59"/>
    </location>
</feature>
<dbReference type="Pfam" id="PF15305">
    <property type="entry name" value="IFT43"/>
    <property type="match status" value="1"/>
</dbReference>
<evidence type="ECO:0000256" key="6">
    <source>
        <dbReference type="PROSITE-ProRule" id="PRU00023"/>
    </source>
</evidence>
<dbReference type="PROSITE" id="PS00250">
    <property type="entry name" value="TGF_BETA_1"/>
    <property type="match status" value="1"/>
</dbReference>
<evidence type="ECO:0000256" key="2">
    <source>
        <dbReference type="ARBA" id="ARBA00006656"/>
    </source>
</evidence>
<dbReference type="Gene3D" id="2.10.90.10">
    <property type="entry name" value="Cystine-knot cytokines"/>
    <property type="match status" value="1"/>
</dbReference>
<protein>
    <recommendedName>
        <fullName evidence="9">TGF-beta family profile domain-containing protein</fullName>
    </recommendedName>
</protein>
<dbReference type="PANTHER" id="PTHR47331:SF5">
    <property type="entry name" value="RIBONUCLEASE H"/>
    <property type="match status" value="1"/>
</dbReference>
<evidence type="ECO:0000256" key="1">
    <source>
        <dbReference type="ARBA" id="ARBA00004613"/>
    </source>
</evidence>
<sequence length="1847" mass="207095">MRTSGNKKSSTADEIGSRVRSRRSSIMIRPARRDTTSTREDEKSSSSLDCGSGSSSNDEPCAKRDLWVDFYGIGLTSIIAPLGYEARRCAGHCRSPLSQDQKPTNHATIQRRAQDESHSGAESRAAQLRTGPSGGHLDSLSGRRDRPGDAEKLRRHDRHALHNLKDGSDRHPEASLALRHQLYVDDIFFGADTIGEKVRRRNQLIELSATAGMKLAKWSANHRSLVEGLVSSSQESVALKMDEAMSTLGLRWLPGPDNFTFQFRPQPGSSVVTRRSILSDISRTFNPMGWLAPTLVMSIGIEVLDSRTSKNRRSERSTLRPSRPCRLWCPSFGSLTLCRASRISPRRKSAVRNFSSCACLLRASSTCRIRDTQRNPALCARRLAFERTRSSCEAYSKFMQEYIQLEHMEQIPTGQISRPGAYLPHHGVFRPDNPNKIRVVFNASHKSSGGLSLNDLLLPGPKLQADITVVLSNWRCFRFAGTTDVEKMFRQIRVHQDDVDWQRVLWRKDSTSPMEDFRCSTVTYGTAAAPFLALRVMKQLHTKHYEEPPIIIGDICCKARRRPAALAALGPQMSAGFAIGHTRNLYDPHGLFFGASTNPIFVQISFHTCHMRNLYDLRVLSCGSMHEEVKRKIEEFKWSQRQKFLRKLYPLIKKWKGPLPNLKDIFTKEEIDWLLSESVKSTDGKIEPSALIDFVIRTGYRDEPDLGKDGKPISRRTTPIHHADYGHSECVPELFKIYDRFDVNYIDEECSDYSHFHIILRQWLRRHRLEIPRRGSGPRLSPRSRVARELQRSPAVLGHATVAHGGVAITAETRRGDLNIANDEGRTPLHVTCNTRELEGGKYWAEMLFEICDEVRRTVQLDPRDKEGKTPLHLAVANGYGNMIEFLLRRGADPNAADAEGLTPLHVVCNDRSDRSDLAVMLFEICDDTQKTVQIDARDKLGRTPLQWAVANCQPNVLDVLLDRGADLSSFVFPTVDHFEELSRPDRYFVNSSRLKRASGALTVVERLEKRGYNLDRSDALTIMNTIAKYGLFEISTGPDTLWCKDHDDEEEFEMRAKKLMMNSALSLYDVAKLRPDKAEKLLTYTDFTKFAKTSECWSLTGLRSHRPCYAHLSEILLGGFFRRWALDPVLELTRYQLPILCCDAIIKQLSNKDLHHICLAAAGQSSPGCPKCSSGSTEFSSRQSGSTGRARGIALQQFDPVKMCQAEFVGEVCFEIVAFIKKIGGQTPLNYMCCLDKLTRIDFKMIQILIQHKADVNIKNNKDRDGFTALNEAVSYCNYDIAKILVERGADANTVRFEGGFLENKVPQSLNLLTTLNVLAIIELWQSKAHVACVILFFILNCLSVSDAIKIIFIHAKINNNFRPRRRAHQHNRAKRSEELIPRLGRRANHEEKNNDSDQFDNSDSPPLTSGKSSTKAATNNNAPVAPPRARKTGWGDELKSAKTVKNNSSFQQYRATNNSNVNEYDIPVIPDLDEIIEDTGTLDISDAPPVGSNKTAAAYKELDTELVKSHLLNVFDNVDLSLLTEKLYPENLVKESDEVWSWESLFTQIASEINSESQAKLAVLDLLKVVIRASTVWPSGVALIARLRCLPFALTRALLLDARRGLSIGSGDSEVDMSATDRSDALAAILAGQKSLEAMVASQGARLEELILASNERIDKALAAVSANEQRITQLVNEHEQLKTQVVTVRPSTDLRVHGVPISAPHDTPEELAVTFKAILALLGSPDSAQDVQDYRFFGNDPAPRRDDARHAERTFSFAVTFKQPITRNHIIRRKRRHGLIKYSDIKQGGPDAEIRLYELLPGPVYKLFRAAARHVAASATTHPFGRTTDVSSLASLQTPSALSL</sequence>
<feature type="repeat" description="ANK" evidence="6">
    <location>
        <begin position="1225"/>
        <end position="1262"/>
    </location>
</feature>
<evidence type="ECO:0000256" key="5">
    <source>
        <dbReference type="ARBA" id="ARBA00023157"/>
    </source>
</evidence>
<dbReference type="PROSITE" id="PS50088">
    <property type="entry name" value="ANK_REPEAT"/>
    <property type="match status" value="4"/>
</dbReference>
<dbReference type="OrthoDB" id="206950at2759"/>